<feature type="domain" description="MotA/TolQ/ExbB proton channel" evidence="9">
    <location>
        <begin position="82"/>
        <end position="183"/>
    </location>
</feature>
<evidence type="ECO:0000256" key="8">
    <source>
        <dbReference type="SAM" id="Phobius"/>
    </source>
</evidence>
<dbReference type="Pfam" id="PF01618">
    <property type="entry name" value="MotA_ExbB"/>
    <property type="match status" value="1"/>
</dbReference>
<feature type="transmembrane region" description="Helical" evidence="8">
    <location>
        <begin position="104"/>
        <end position="128"/>
    </location>
</feature>
<dbReference type="STRING" id="381306.AN478_09395"/>
<accession>A0A1G5ASB6</accession>
<dbReference type="PANTHER" id="PTHR30625">
    <property type="entry name" value="PROTEIN TOLQ"/>
    <property type="match status" value="1"/>
</dbReference>
<evidence type="ECO:0000256" key="2">
    <source>
        <dbReference type="ARBA" id="ARBA00022475"/>
    </source>
</evidence>
<feature type="transmembrane region" description="Helical" evidence="8">
    <location>
        <begin position="148"/>
        <end position="171"/>
    </location>
</feature>
<organism evidence="10 11">
    <name type="scientific">Thiohalorhabdus denitrificans</name>
    <dbReference type="NCBI Taxonomy" id="381306"/>
    <lineage>
        <taxon>Bacteria</taxon>
        <taxon>Pseudomonadati</taxon>
        <taxon>Pseudomonadota</taxon>
        <taxon>Gammaproteobacteria</taxon>
        <taxon>Thiohalorhabdales</taxon>
        <taxon>Thiohalorhabdaceae</taxon>
        <taxon>Thiohalorhabdus</taxon>
    </lineage>
</organism>
<feature type="compositionally biased region" description="Basic and acidic residues" evidence="7">
    <location>
        <begin position="198"/>
        <end position="207"/>
    </location>
</feature>
<evidence type="ECO:0000313" key="10">
    <source>
        <dbReference type="EMBL" id="SCX80784.1"/>
    </source>
</evidence>
<keyword evidence="11" id="KW-1185">Reference proteome</keyword>
<keyword evidence="5 8" id="KW-0472">Membrane</keyword>
<dbReference type="RefSeq" id="WP_082432993.1">
    <property type="nucleotide sequence ID" value="NZ_FMUN01000001.1"/>
</dbReference>
<dbReference type="InterPro" id="IPR050790">
    <property type="entry name" value="ExbB/TolQ_transport"/>
</dbReference>
<proteinExistence type="inferred from homology"/>
<name>A0A1G5ASB6_9GAMM</name>
<keyword evidence="6" id="KW-0653">Protein transport</keyword>
<evidence type="ECO:0000256" key="6">
    <source>
        <dbReference type="RuleBase" id="RU004057"/>
    </source>
</evidence>
<evidence type="ECO:0000256" key="3">
    <source>
        <dbReference type="ARBA" id="ARBA00022692"/>
    </source>
</evidence>
<dbReference type="GO" id="GO:0017038">
    <property type="term" value="P:protein import"/>
    <property type="evidence" value="ECO:0007669"/>
    <property type="project" value="TreeGrafter"/>
</dbReference>
<evidence type="ECO:0000256" key="4">
    <source>
        <dbReference type="ARBA" id="ARBA00022989"/>
    </source>
</evidence>
<protein>
    <submittedName>
        <fullName evidence="10">Biopolymer transport protein ExbB</fullName>
    </submittedName>
</protein>
<evidence type="ECO:0000313" key="11">
    <source>
        <dbReference type="Proteomes" id="UP000183104"/>
    </source>
</evidence>
<keyword evidence="6" id="KW-0813">Transport</keyword>
<keyword evidence="2" id="KW-1003">Cell membrane</keyword>
<comment type="subcellular location">
    <subcellularLocation>
        <location evidence="1">Cell membrane</location>
        <topology evidence="1">Multi-pass membrane protein</topology>
    </subcellularLocation>
    <subcellularLocation>
        <location evidence="6">Membrane</location>
        <topology evidence="6">Multi-pass membrane protein</topology>
    </subcellularLocation>
</comment>
<evidence type="ECO:0000256" key="1">
    <source>
        <dbReference type="ARBA" id="ARBA00004651"/>
    </source>
</evidence>
<comment type="similarity">
    <text evidence="6">Belongs to the exbB/tolQ family.</text>
</comment>
<dbReference type="PANTHER" id="PTHR30625:SF11">
    <property type="entry name" value="MOTA_TOLQ_EXBB PROTON CHANNEL DOMAIN-CONTAINING PROTEIN"/>
    <property type="match status" value="1"/>
</dbReference>
<dbReference type="InterPro" id="IPR002898">
    <property type="entry name" value="MotA_ExbB_proton_chnl"/>
</dbReference>
<dbReference type="Proteomes" id="UP000183104">
    <property type="component" value="Unassembled WGS sequence"/>
</dbReference>
<reference evidence="11" key="1">
    <citation type="submission" date="2016-10" db="EMBL/GenBank/DDBJ databases">
        <authorList>
            <person name="Varghese N."/>
        </authorList>
    </citation>
    <scope>NUCLEOTIDE SEQUENCE [LARGE SCALE GENOMIC DNA]</scope>
    <source>
        <strain evidence="11">HL 19</strain>
    </source>
</reference>
<evidence type="ECO:0000256" key="5">
    <source>
        <dbReference type="ARBA" id="ARBA00023136"/>
    </source>
</evidence>
<feature type="transmembrane region" description="Helical" evidence="8">
    <location>
        <begin position="12"/>
        <end position="33"/>
    </location>
</feature>
<evidence type="ECO:0000259" key="9">
    <source>
        <dbReference type="Pfam" id="PF01618"/>
    </source>
</evidence>
<keyword evidence="3 8" id="KW-0812">Transmembrane</keyword>
<dbReference type="AlphaFoldDB" id="A0A1G5ASB6"/>
<dbReference type="EMBL" id="FMUN01000001">
    <property type="protein sequence ID" value="SCX80784.1"/>
    <property type="molecule type" value="Genomic_DNA"/>
</dbReference>
<sequence>MNATELLDKGGPVTWILIGYSVAGLALVLERYLHFLRMGRTPEGLVDRVRAAVAHPDRIAATGLRGPEAAVARAMAEGIRAGASDLARVGNRVRQREVHRLERGLGTLGVLANTAPLLGLLGTVLGMIKAFRVIEEAGGRVDAQALAGGIWEAMLTTGLGLTVAIPLLILLHLLEGAVERRAHGLDQCVSAILEERGGGRTTEERDPVPAWEGLSDAG</sequence>
<evidence type="ECO:0000256" key="7">
    <source>
        <dbReference type="SAM" id="MobiDB-lite"/>
    </source>
</evidence>
<gene>
    <name evidence="10" type="ORF">SAMN05661077_0525</name>
</gene>
<dbReference type="GO" id="GO:0005886">
    <property type="term" value="C:plasma membrane"/>
    <property type="evidence" value="ECO:0007669"/>
    <property type="project" value="UniProtKB-SubCell"/>
</dbReference>
<feature type="region of interest" description="Disordered" evidence="7">
    <location>
        <begin position="198"/>
        <end position="218"/>
    </location>
</feature>
<keyword evidence="4 8" id="KW-1133">Transmembrane helix</keyword>